<evidence type="ECO:0000313" key="5">
    <source>
        <dbReference type="Proteomes" id="UP001220377"/>
    </source>
</evidence>
<protein>
    <submittedName>
        <fullName evidence="4">DUF4767 domain-containing protein</fullName>
    </submittedName>
</protein>
<feature type="region of interest" description="Disordered" evidence="1">
    <location>
        <begin position="185"/>
        <end position="224"/>
    </location>
</feature>
<feature type="chain" id="PRO_5045465991" evidence="2">
    <location>
        <begin position="20"/>
        <end position="371"/>
    </location>
</feature>
<sequence>MKKGLIIATSAALAVVLSACGGQSNKHATTSSMRTIKTSQAAKPAKKTGVNVGWDGDKADQLRDYMADFGTSMQQKYDEVTAASDTNFMGVNLGQYIQDKKQVSIGGTTQAVKWLPGEHGGSKTKENILAVYADTSDNILYLFAKKGDTARVLVTQSAAQNGVFDVKETANTDIKDAFTNIMAGHSTTKPHSGSTAVAANSPAKKEKDNTNMDPHADGSTPTQQFPSWIQGTWYSYDQDTDDVHVMTFKNNELQYSGSTPTYAYDARHRDANDLKWQNGDMSATIPYRENNWIEVNVGPVMGHPAVNIRGWYQSAGAGETYYLVNQNVHGQTIPVITDGSGAGAWGSTHYFKSQSLAQQNRNVHFSSDQSN</sequence>
<evidence type="ECO:0000259" key="3">
    <source>
        <dbReference type="Pfam" id="PF15983"/>
    </source>
</evidence>
<keyword evidence="2" id="KW-0732">Signal</keyword>
<gene>
    <name evidence="4" type="ORF">PQ472_11255</name>
</gene>
<reference evidence="4 5" key="1">
    <citation type="submission" date="2023-02" db="EMBL/GenBank/DDBJ databases">
        <title>Genome sequence of Lacticaseibacillus sp. KACC 23028.</title>
        <authorList>
            <person name="Kim S."/>
            <person name="Heo J."/>
            <person name="Kwon S.-W."/>
        </authorList>
    </citation>
    <scope>NUCLEOTIDE SEQUENCE [LARGE SCALE GENOMIC DNA]</scope>
    <source>
        <strain evidence="4 5">KACC 23028</strain>
    </source>
</reference>
<feature type="compositionally biased region" description="Basic and acidic residues" evidence="1">
    <location>
        <begin position="203"/>
        <end position="216"/>
    </location>
</feature>
<dbReference type="RefSeq" id="WP_274259922.1">
    <property type="nucleotide sequence ID" value="NZ_CP117884.1"/>
</dbReference>
<keyword evidence="5" id="KW-1185">Reference proteome</keyword>
<name>A0ABY7WQJ5_9LACO</name>
<accession>A0ABY7WQJ5</accession>
<evidence type="ECO:0000256" key="1">
    <source>
        <dbReference type="SAM" id="MobiDB-lite"/>
    </source>
</evidence>
<evidence type="ECO:0000256" key="2">
    <source>
        <dbReference type="SAM" id="SignalP"/>
    </source>
</evidence>
<dbReference type="PROSITE" id="PS51257">
    <property type="entry name" value="PROKAR_LIPOPROTEIN"/>
    <property type="match status" value="1"/>
</dbReference>
<feature type="domain" description="DUF4767" evidence="3">
    <location>
        <begin position="54"/>
        <end position="182"/>
    </location>
</feature>
<dbReference type="InterPro" id="IPR031927">
    <property type="entry name" value="DUF4767"/>
</dbReference>
<evidence type="ECO:0000313" key="4">
    <source>
        <dbReference type="EMBL" id="WDF82454.1"/>
    </source>
</evidence>
<organism evidence="4 5">
    <name type="scientific">Lacticaseibacillus pabuli</name>
    <dbReference type="NCBI Taxonomy" id="3025672"/>
    <lineage>
        <taxon>Bacteria</taxon>
        <taxon>Bacillati</taxon>
        <taxon>Bacillota</taxon>
        <taxon>Bacilli</taxon>
        <taxon>Lactobacillales</taxon>
        <taxon>Lactobacillaceae</taxon>
        <taxon>Lacticaseibacillus</taxon>
    </lineage>
</organism>
<feature type="signal peptide" evidence="2">
    <location>
        <begin position="1"/>
        <end position="19"/>
    </location>
</feature>
<dbReference type="Pfam" id="PF15983">
    <property type="entry name" value="DUF4767"/>
    <property type="match status" value="1"/>
</dbReference>
<feature type="compositionally biased region" description="Polar residues" evidence="1">
    <location>
        <begin position="185"/>
        <end position="198"/>
    </location>
</feature>
<dbReference type="EMBL" id="CP117884">
    <property type="protein sequence ID" value="WDF82454.1"/>
    <property type="molecule type" value="Genomic_DNA"/>
</dbReference>
<dbReference type="Proteomes" id="UP001220377">
    <property type="component" value="Chromosome"/>
</dbReference>
<proteinExistence type="predicted"/>